<feature type="chain" id="PRO_5044568688" description="X-X-X-Leu-X-X-Gly heptad repeats" evidence="1">
    <location>
        <begin position="27"/>
        <end position="716"/>
    </location>
</feature>
<keyword evidence="1" id="KW-0732">Signal</keyword>
<dbReference type="KEGG" id="amur:ADH66_13170"/>
<feature type="signal peptide" evidence="1">
    <location>
        <begin position="1"/>
        <end position="26"/>
    </location>
</feature>
<dbReference type="Proteomes" id="UP000196710">
    <property type="component" value="Chromosome"/>
</dbReference>
<dbReference type="RefSeq" id="WP_066539808.1">
    <property type="nucleotide sequence ID" value="NZ_CP021422.1"/>
</dbReference>
<dbReference type="AlphaFoldDB" id="A0A1Z2XST7"/>
<evidence type="ECO:0000313" key="3">
    <source>
        <dbReference type="EMBL" id="QQR30777.1"/>
    </source>
</evidence>
<dbReference type="PROSITE" id="PS51257">
    <property type="entry name" value="PROKAR_LIPOPROTEIN"/>
    <property type="match status" value="1"/>
</dbReference>
<dbReference type="EMBL" id="CP021422">
    <property type="protein sequence ID" value="ASB41518.1"/>
    <property type="molecule type" value="Genomic_DNA"/>
</dbReference>
<reference evidence="3 5" key="3">
    <citation type="submission" date="2020-11" db="EMBL/GenBank/DDBJ databases">
        <title>Closed and high quality bacterial genomes of the OMM12 community.</title>
        <authorList>
            <person name="Marbouty M."/>
            <person name="Lamy-Besnier Q."/>
            <person name="Debarbieux L."/>
            <person name="Koszul R."/>
        </authorList>
    </citation>
    <scope>NUCLEOTIDE SEQUENCE [LARGE SCALE GENOMIC DNA]</scope>
    <source>
        <strain evidence="3 5">KB18</strain>
    </source>
</reference>
<dbReference type="NCBIfam" id="TIGR03057">
    <property type="entry name" value="xxxLxxG_by_4"/>
    <property type="match status" value="2"/>
</dbReference>
<reference evidence="4" key="2">
    <citation type="submission" date="2017-05" db="EMBL/GenBank/DDBJ databases">
        <title>Improved OligoMM genomes.</title>
        <authorList>
            <person name="Garzetti D."/>
        </authorList>
    </citation>
    <scope>NUCLEOTIDE SEQUENCE [LARGE SCALE GENOMIC DNA]</scope>
    <source>
        <strain evidence="4">KB18</strain>
    </source>
</reference>
<evidence type="ECO:0000313" key="2">
    <source>
        <dbReference type="EMBL" id="ASB41518.1"/>
    </source>
</evidence>
<gene>
    <name evidence="2" type="ORF">ADH66_13170</name>
    <name evidence="3" type="ORF">I5Q82_03505</name>
</gene>
<organism evidence="3 5">
    <name type="scientific">Acutalibacter muris</name>
    <dbReference type="NCBI Taxonomy" id="1796620"/>
    <lineage>
        <taxon>Bacteria</taxon>
        <taxon>Bacillati</taxon>
        <taxon>Bacillota</taxon>
        <taxon>Clostridia</taxon>
        <taxon>Eubacteriales</taxon>
        <taxon>Acutalibacteraceae</taxon>
        <taxon>Acutalibacter</taxon>
    </lineage>
</organism>
<sequence length="716" mass="72209">MKAWKRVVSIGISALMVMGCALPALAAEDIIKKEETVYVVLEPDGSVRSQTVSAHLHKEDGLSGVADRSTLTGIENTRDATAFTQEGEELHWDTEGTDVYYKGESSQNAPISAEIAYELDGAKTAPEEMTGKSGRVKLTIKLVNNETGTIQVDGKTQPVCTPFVTLVAAVLGEGWTEVSADHGKVTGAGNTQAVGFVCLPGVRECLEEIGSDNLAELEDHLLDEVSIEGTVTDFVLPDIMIACATDGETLRENGFSGLEKLEDLDGGMEGLRQGMEELLDGADRLAEGAAALESGAAELLAGVSALYDGGVQLQSGAARLQQGAHDLSSGAARARDGAAALQAGADGLAAGLYDLQNGAGSLYNGYSQLKGGADSLAAGLGTLQSKGPALVDGVGQITGAVGKLYEAAGPDSAVMAGAQAFGSSLTGAASAGAGAVASLPDPSVFAPDEAHAADPAYQQLLAAYTGAYSAAGTMAGGLAELDGGYAQVLGGLQQVSAGVESLQAGANGAQGLAAGITAYTQGVADAAAGAAQLQGGIGQLGASLPALTGGVDQLIAGSNQLSAGAGSLSQGSAELADGAAQLAKGTDDLAAGAAGLLEGIQALAGGAGSLHDGTVELRDGAEQLQEGLGRFDSEGISKLTGATEKLPALRAVTKSMRERAEDYDSFAGAPEGSETTTKFVMKTVSAPQTEITQEPAPQGEKQEHENLWERIVGLFK</sequence>
<evidence type="ECO:0000313" key="4">
    <source>
        <dbReference type="Proteomes" id="UP000196710"/>
    </source>
</evidence>
<evidence type="ECO:0008006" key="6">
    <source>
        <dbReference type="Google" id="ProtNLM"/>
    </source>
</evidence>
<dbReference type="EMBL" id="CP065321">
    <property type="protein sequence ID" value="QQR30777.1"/>
    <property type="molecule type" value="Genomic_DNA"/>
</dbReference>
<dbReference type="Gene3D" id="1.10.287.950">
    <property type="entry name" value="Methyl-accepting chemotaxis protein"/>
    <property type="match status" value="1"/>
</dbReference>
<name>A0A1Z2XST7_9FIRM</name>
<accession>A0A1Z2XST7</accession>
<evidence type="ECO:0000313" key="5">
    <source>
        <dbReference type="Proteomes" id="UP000596035"/>
    </source>
</evidence>
<keyword evidence="4" id="KW-1185">Reference proteome</keyword>
<dbReference type="Proteomes" id="UP000596035">
    <property type="component" value="Chromosome"/>
</dbReference>
<reference evidence="2" key="1">
    <citation type="journal article" date="2017" name="Genome Announc.">
        <title>High-Quality Whole-Genome Sequences of the Oligo-Mouse-Microbiota Bacterial Community.</title>
        <authorList>
            <person name="Garzetti D."/>
            <person name="Brugiroux S."/>
            <person name="Bunk B."/>
            <person name="Pukall R."/>
            <person name="McCoy K.D."/>
            <person name="Macpherson A.J."/>
            <person name="Stecher B."/>
        </authorList>
    </citation>
    <scope>NUCLEOTIDE SEQUENCE</scope>
    <source>
        <strain evidence="2">KB18</strain>
    </source>
</reference>
<dbReference type="InterPro" id="IPR023908">
    <property type="entry name" value="xxxLxxG_rpt"/>
</dbReference>
<proteinExistence type="predicted"/>
<evidence type="ECO:0000256" key="1">
    <source>
        <dbReference type="SAM" id="SignalP"/>
    </source>
</evidence>
<protein>
    <recommendedName>
        <fullName evidence="6">X-X-X-Leu-X-X-Gly heptad repeats</fullName>
    </recommendedName>
</protein>